<evidence type="ECO:0000313" key="1">
    <source>
        <dbReference type="EMBL" id="QLG50554.1"/>
    </source>
</evidence>
<organism evidence="1 2">
    <name type="scientific">Natrinema halophilum</name>
    <dbReference type="NCBI Taxonomy" id="1699371"/>
    <lineage>
        <taxon>Archaea</taxon>
        <taxon>Methanobacteriati</taxon>
        <taxon>Methanobacteriota</taxon>
        <taxon>Stenosarchaea group</taxon>
        <taxon>Halobacteria</taxon>
        <taxon>Halobacteriales</taxon>
        <taxon>Natrialbaceae</taxon>
        <taxon>Natrinema</taxon>
    </lineage>
</organism>
<reference evidence="1 2" key="1">
    <citation type="submission" date="2020-07" db="EMBL/GenBank/DDBJ databases">
        <authorList>
            <person name="Cui H."/>
        </authorList>
    </citation>
    <scope>NUCLEOTIDE SEQUENCE [LARGE SCALE GENOMIC DNA]</scope>
    <source>
        <strain evidence="1 2">YPL8</strain>
    </source>
</reference>
<dbReference type="Proteomes" id="UP000509241">
    <property type="component" value="Chromosome"/>
</dbReference>
<dbReference type="OrthoDB" id="37941at2157"/>
<dbReference type="RefSeq" id="WP_179263169.1">
    <property type="nucleotide sequence ID" value="NZ_CP058601.1"/>
</dbReference>
<dbReference type="InterPro" id="IPR029068">
    <property type="entry name" value="Glyas_Bleomycin-R_OHBP_Dase"/>
</dbReference>
<dbReference type="AlphaFoldDB" id="A0A7D5GJE8"/>
<keyword evidence="2" id="KW-1185">Reference proteome</keyword>
<gene>
    <name evidence="1" type="ORF">HYG82_17735</name>
</gene>
<accession>A0A7D5GJE8</accession>
<proteinExistence type="predicted"/>
<evidence type="ECO:0000313" key="2">
    <source>
        <dbReference type="Proteomes" id="UP000509241"/>
    </source>
</evidence>
<dbReference type="KEGG" id="haly:HYG82_17735"/>
<dbReference type="GeneID" id="56035172"/>
<evidence type="ECO:0008006" key="3">
    <source>
        <dbReference type="Google" id="ProtNLM"/>
    </source>
</evidence>
<name>A0A7D5GJE8_9EURY</name>
<protein>
    <recommendedName>
        <fullName evidence="3">VOC domain-containing protein</fullName>
    </recommendedName>
</protein>
<dbReference type="EMBL" id="CP058601">
    <property type="protein sequence ID" value="QLG50554.1"/>
    <property type="molecule type" value="Genomic_DNA"/>
</dbReference>
<dbReference type="Gene3D" id="3.10.180.10">
    <property type="entry name" value="2,3-Dihydroxybiphenyl 1,2-Dioxygenase, domain 1"/>
    <property type="match status" value="1"/>
</dbReference>
<dbReference type="SUPFAM" id="SSF54593">
    <property type="entry name" value="Glyoxalase/Bleomycin resistance protein/Dihydroxybiphenyl dioxygenase"/>
    <property type="match status" value="1"/>
</dbReference>
<sequence>MVWFELLVPDELAVDAVRNRLADAGVSISEIGTERGFEVADPDGNRIRIRIRIRIRSDA</sequence>